<evidence type="ECO:0000313" key="1">
    <source>
        <dbReference type="EMBL" id="QQG65096.1"/>
    </source>
</evidence>
<dbReference type="AlphaFoldDB" id="A0A7T5VC81"/>
<sequence>MKILQVYRSEPTEDVKKLVEILNRDREADEFRLYLGEPNYDTLVQKIFANDKTVCWW</sequence>
<keyword evidence="2" id="KW-1185">Reference proteome</keyword>
<dbReference type="EMBL" id="CP054140">
    <property type="protein sequence ID" value="QQG65096.1"/>
    <property type="molecule type" value="Genomic_DNA"/>
</dbReference>
<dbReference type="RefSeq" id="WP_199263912.1">
    <property type="nucleotide sequence ID" value="NZ_CP054140.1"/>
</dbReference>
<dbReference type="Proteomes" id="UP000596092">
    <property type="component" value="Chromosome"/>
</dbReference>
<protein>
    <submittedName>
        <fullName evidence="1">Uncharacterized protein</fullName>
    </submittedName>
</protein>
<proteinExistence type="predicted"/>
<dbReference type="KEGG" id="dog:HP555_04040"/>
<evidence type="ECO:0000313" key="2">
    <source>
        <dbReference type="Proteomes" id="UP000596092"/>
    </source>
</evidence>
<organism evidence="1 2">
    <name type="scientific">Desulfobulbus oligotrophicus</name>
    <dbReference type="NCBI Taxonomy" id="1909699"/>
    <lineage>
        <taxon>Bacteria</taxon>
        <taxon>Pseudomonadati</taxon>
        <taxon>Thermodesulfobacteriota</taxon>
        <taxon>Desulfobulbia</taxon>
        <taxon>Desulfobulbales</taxon>
        <taxon>Desulfobulbaceae</taxon>
        <taxon>Desulfobulbus</taxon>
    </lineage>
</organism>
<name>A0A7T5VC81_9BACT</name>
<reference evidence="1 2" key="1">
    <citation type="submission" date="2020-05" db="EMBL/GenBank/DDBJ databases">
        <title>Complete genome of Desulfobulbus oligotrophicus.</title>
        <authorList>
            <person name="Podar M."/>
        </authorList>
    </citation>
    <scope>NUCLEOTIDE SEQUENCE [LARGE SCALE GENOMIC DNA]</scope>
    <source>
        <strain evidence="1 2">Prop6</strain>
    </source>
</reference>
<gene>
    <name evidence="1" type="ORF">HP555_04040</name>
</gene>
<accession>A0A7T5VC81</accession>